<organism evidence="2 3">
    <name type="scientific">Liparis tanakae</name>
    <name type="common">Tanaka's snailfish</name>
    <dbReference type="NCBI Taxonomy" id="230148"/>
    <lineage>
        <taxon>Eukaryota</taxon>
        <taxon>Metazoa</taxon>
        <taxon>Chordata</taxon>
        <taxon>Craniata</taxon>
        <taxon>Vertebrata</taxon>
        <taxon>Euteleostomi</taxon>
        <taxon>Actinopterygii</taxon>
        <taxon>Neopterygii</taxon>
        <taxon>Teleostei</taxon>
        <taxon>Neoteleostei</taxon>
        <taxon>Acanthomorphata</taxon>
        <taxon>Eupercaria</taxon>
        <taxon>Perciformes</taxon>
        <taxon>Cottioidei</taxon>
        <taxon>Cottales</taxon>
        <taxon>Liparidae</taxon>
        <taxon>Liparis</taxon>
    </lineage>
</organism>
<gene>
    <name evidence="2" type="ORF">EYF80_029923</name>
</gene>
<dbReference type="AlphaFoldDB" id="A0A4Z2H4X3"/>
<feature type="region of interest" description="Disordered" evidence="1">
    <location>
        <begin position="243"/>
        <end position="272"/>
    </location>
</feature>
<accession>A0A4Z2H4X3</accession>
<name>A0A4Z2H4X3_9TELE</name>
<proteinExistence type="predicted"/>
<keyword evidence="3" id="KW-1185">Reference proteome</keyword>
<dbReference type="Proteomes" id="UP000314294">
    <property type="component" value="Unassembled WGS sequence"/>
</dbReference>
<protein>
    <submittedName>
        <fullName evidence="2">Uncharacterized protein</fullName>
    </submittedName>
</protein>
<comment type="caution">
    <text evidence="2">The sequence shown here is derived from an EMBL/GenBank/DDBJ whole genome shotgun (WGS) entry which is preliminary data.</text>
</comment>
<evidence type="ECO:0000313" key="2">
    <source>
        <dbReference type="EMBL" id="TNN59874.1"/>
    </source>
</evidence>
<evidence type="ECO:0000256" key="1">
    <source>
        <dbReference type="SAM" id="MobiDB-lite"/>
    </source>
</evidence>
<dbReference type="EMBL" id="SRLO01000346">
    <property type="protein sequence ID" value="TNN59874.1"/>
    <property type="molecule type" value="Genomic_DNA"/>
</dbReference>
<evidence type="ECO:0000313" key="3">
    <source>
        <dbReference type="Proteomes" id="UP000314294"/>
    </source>
</evidence>
<reference evidence="2 3" key="1">
    <citation type="submission" date="2019-03" db="EMBL/GenBank/DDBJ databases">
        <title>First draft genome of Liparis tanakae, snailfish: a comprehensive survey of snailfish specific genes.</title>
        <authorList>
            <person name="Kim W."/>
            <person name="Song I."/>
            <person name="Jeong J.-H."/>
            <person name="Kim D."/>
            <person name="Kim S."/>
            <person name="Ryu S."/>
            <person name="Song J.Y."/>
            <person name="Lee S.K."/>
        </authorList>
    </citation>
    <scope>NUCLEOTIDE SEQUENCE [LARGE SCALE GENOMIC DNA]</scope>
    <source>
        <tissue evidence="2">Muscle</tissue>
    </source>
</reference>
<sequence>MSMARPGPKPVSALKLVELGRGRRHCVNTEKASDLRCCRYHLNDCPPPYTFSSPLSPMELEHLHVAAQQAQRVGAGVDLSVGVFVAEGVDDVHHDGRRALACKPAIPNGEYELGLAEAIPPTAWEPEVEEGGVLLIWAGWAELVLELVVLVLWGPEAVLEELEVWLEEEATTGLRWDNRELSRDCSDRKELGAEPCFGYSTPAIGANGLVHWSCSSRISSSGGFSVRLPGLCIVDDRSSSKHRSVSRLASEPRTTTSSSSSRNSPADWPKRRLATALKPHVQGY</sequence>